<dbReference type="PANTHER" id="PTHR23508:SF10">
    <property type="entry name" value="CARBOXYLIC ACID TRANSPORTER PROTEIN HOMOLOG"/>
    <property type="match status" value="1"/>
</dbReference>
<dbReference type="PROSITE" id="PS00216">
    <property type="entry name" value="SUGAR_TRANSPORT_1"/>
    <property type="match status" value="1"/>
</dbReference>
<dbReference type="PANTHER" id="PTHR23508">
    <property type="entry name" value="CARBOXYLIC ACID TRANSPORTER PROTEIN HOMOLOG"/>
    <property type="match status" value="1"/>
</dbReference>
<feature type="transmembrane region" description="Helical" evidence="5">
    <location>
        <begin position="177"/>
        <end position="197"/>
    </location>
</feature>
<feature type="transmembrane region" description="Helical" evidence="5">
    <location>
        <begin position="145"/>
        <end position="165"/>
    </location>
</feature>
<feature type="domain" description="Major facilitator superfamily (MFS) profile" evidence="6">
    <location>
        <begin position="22"/>
        <end position="434"/>
    </location>
</feature>
<feature type="transmembrane region" description="Helical" evidence="5">
    <location>
        <begin position="113"/>
        <end position="133"/>
    </location>
</feature>
<feature type="transmembrane region" description="Helical" evidence="5">
    <location>
        <begin position="58"/>
        <end position="80"/>
    </location>
</feature>
<reference evidence="7" key="1">
    <citation type="submission" date="2021-11" db="EMBL/GenBank/DDBJ databases">
        <title>Halomonas sp., isolated from a coastal aquaculture zone in Dongshan Bay.</title>
        <authorList>
            <person name="Lin W."/>
        </authorList>
    </citation>
    <scope>NUCLEOTIDE SEQUENCE</scope>
    <source>
        <strain evidence="7">Yzlin-01</strain>
    </source>
</reference>
<evidence type="ECO:0000313" key="7">
    <source>
        <dbReference type="EMBL" id="MCS2607760.1"/>
    </source>
</evidence>
<dbReference type="Proteomes" id="UP001165542">
    <property type="component" value="Unassembled WGS sequence"/>
</dbReference>
<evidence type="ECO:0000256" key="5">
    <source>
        <dbReference type="SAM" id="Phobius"/>
    </source>
</evidence>
<evidence type="ECO:0000256" key="4">
    <source>
        <dbReference type="ARBA" id="ARBA00023136"/>
    </source>
</evidence>
<evidence type="ECO:0000256" key="2">
    <source>
        <dbReference type="ARBA" id="ARBA00022692"/>
    </source>
</evidence>
<proteinExistence type="predicted"/>
<gene>
    <name evidence="7" type="ORF">LLY24_00305</name>
</gene>
<dbReference type="InterPro" id="IPR011701">
    <property type="entry name" value="MFS"/>
</dbReference>
<evidence type="ECO:0000259" key="6">
    <source>
        <dbReference type="PROSITE" id="PS50850"/>
    </source>
</evidence>
<evidence type="ECO:0000256" key="1">
    <source>
        <dbReference type="ARBA" id="ARBA00004141"/>
    </source>
</evidence>
<keyword evidence="3 5" id="KW-1133">Transmembrane helix</keyword>
<dbReference type="PROSITE" id="PS50850">
    <property type="entry name" value="MFS"/>
    <property type="match status" value="1"/>
</dbReference>
<keyword evidence="8" id="KW-1185">Reference proteome</keyword>
<dbReference type="Pfam" id="PF07690">
    <property type="entry name" value="MFS_1"/>
    <property type="match status" value="1"/>
</dbReference>
<evidence type="ECO:0000313" key="8">
    <source>
        <dbReference type="Proteomes" id="UP001165542"/>
    </source>
</evidence>
<protein>
    <submittedName>
        <fullName evidence="7">MFS transporter</fullName>
    </submittedName>
</protein>
<feature type="transmembrane region" description="Helical" evidence="5">
    <location>
        <begin position="287"/>
        <end position="311"/>
    </location>
</feature>
<comment type="caution">
    <text evidence="7">The sequence shown here is derived from an EMBL/GenBank/DDBJ whole genome shotgun (WGS) entry which is preliminary data.</text>
</comment>
<sequence>MSTLSLRERLESSPMSPFQWLVVLLCLVLNAVDGLDVMAMAFTATSVSAEWSLSGAQLGLLLSAGVVGMAIGSVFVAPLADRFGRRPLLLASLLVSGVGMLLSYYSAGPMTLGVLRLITGVGVGVILVGANVLTSENANARWRGLAIGLQSVGFALGATLGGLLATELNETLGWRYVFLYGGVITLVAGAACTLLLPESLDFLLYKRPRRALARVNTLLSRMGQAPLEALPDNRAEIGDAQGYWQLFAPAQWRTTLLLALAFFLVMFCFYFVMSWTPKLLAQSGLSASHGIAGGMLLSIGGMVGALLMGLFASRVSGYRLLFAFLLFTALLMLAMVPATVLFGLALAVGFGIGMLLNGAVASLYTIAPQSYAARLRTSGVGFVIGVGRLGAMASPVVAGMLLDAEWSPQSLYWLYAAVLLLALLTVQGLQRLRGRAAENPVPNAA</sequence>
<dbReference type="InterPro" id="IPR036259">
    <property type="entry name" value="MFS_trans_sf"/>
</dbReference>
<organism evidence="7 8">
    <name type="scientific">Halomonas dongshanensis</name>
    <dbReference type="NCBI Taxonomy" id="2890835"/>
    <lineage>
        <taxon>Bacteria</taxon>
        <taxon>Pseudomonadati</taxon>
        <taxon>Pseudomonadota</taxon>
        <taxon>Gammaproteobacteria</taxon>
        <taxon>Oceanospirillales</taxon>
        <taxon>Halomonadaceae</taxon>
        <taxon>Halomonas</taxon>
    </lineage>
</organism>
<dbReference type="InterPro" id="IPR020846">
    <property type="entry name" value="MFS_dom"/>
</dbReference>
<keyword evidence="2 5" id="KW-0812">Transmembrane</keyword>
<dbReference type="InterPro" id="IPR005829">
    <property type="entry name" value="Sugar_transporter_CS"/>
</dbReference>
<dbReference type="PROSITE" id="PS00217">
    <property type="entry name" value="SUGAR_TRANSPORT_2"/>
    <property type="match status" value="1"/>
</dbReference>
<feature type="transmembrane region" description="Helical" evidence="5">
    <location>
        <begin position="87"/>
        <end position="107"/>
    </location>
</feature>
<feature type="transmembrane region" description="Helical" evidence="5">
    <location>
        <begin position="318"/>
        <end position="336"/>
    </location>
</feature>
<accession>A0ABT2E9J4</accession>
<dbReference type="RefSeq" id="WP_259034274.1">
    <property type="nucleotide sequence ID" value="NZ_JAJISC010000001.1"/>
</dbReference>
<dbReference type="SUPFAM" id="SSF103473">
    <property type="entry name" value="MFS general substrate transporter"/>
    <property type="match status" value="1"/>
</dbReference>
<feature type="transmembrane region" description="Helical" evidence="5">
    <location>
        <begin position="410"/>
        <end position="429"/>
    </location>
</feature>
<evidence type="ECO:0000256" key="3">
    <source>
        <dbReference type="ARBA" id="ARBA00022989"/>
    </source>
</evidence>
<comment type="subcellular location">
    <subcellularLocation>
        <location evidence="1">Membrane</location>
        <topology evidence="1">Multi-pass membrane protein</topology>
    </subcellularLocation>
</comment>
<keyword evidence="4 5" id="KW-0472">Membrane</keyword>
<dbReference type="Gene3D" id="1.20.1250.20">
    <property type="entry name" value="MFS general substrate transporter like domains"/>
    <property type="match status" value="1"/>
</dbReference>
<feature type="transmembrane region" description="Helical" evidence="5">
    <location>
        <begin position="379"/>
        <end position="398"/>
    </location>
</feature>
<dbReference type="EMBL" id="JAJISC010000001">
    <property type="protein sequence ID" value="MCS2607760.1"/>
    <property type="molecule type" value="Genomic_DNA"/>
</dbReference>
<feature type="transmembrane region" description="Helical" evidence="5">
    <location>
        <begin position="342"/>
        <end position="367"/>
    </location>
</feature>
<feature type="transmembrane region" description="Helical" evidence="5">
    <location>
        <begin position="256"/>
        <end position="275"/>
    </location>
</feature>
<name>A0ABT2E9J4_9GAMM</name>